<gene>
    <name evidence="1" type="ORF">TGAM01_v202895</name>
</gene>
<comment type="caution">
    <text evidence="1">The sequence shown here is derived from an EMBL/GenBank/DDBJ whole genome shotgun (WGS) entry which is preliminary data.</text>
</comment>
<dbReference type="AlphaFoldDB" id="A0A2P4ZVS9"/>
<keyword evidence="2" id="KW-1185">Reference proteome</keyword>
<dbReference type="EMBL" id="JPDN02000007">
    <property type="protein sequence ID" value="PON28401.1"/>
    <property type="molecule type" value="Genomic_DNA"/>
</dbReference>
<name>A0A2P4ZVS9_9HYPO</name>
<accession>A0A2P4ZVS9</accession>
<organism evidence="1 2">
    <name type="scientific">Trichoderma gamsii</name>
    <dbReference type="NCBI Taxonomy" id="398673"/>
    <lineage>
        <taxon>Eukaryota</taxon>
        <taxon>Fungi</taxon>
        <taxon>Dikarya</taxon>
        <taxon>Ascomycota</taxon>
        <taxon>Pezizomycotina</taxon>
        <taxon>Sordariomycetes</taxon>
        <taxon>Hypocreomycetidae</taxon>
        <taxon>Hypocreales</taxon>
        <taxon>Hypocreaceae</taxon>
        <taxon>Trichoderma</taxon>
    </lineage>
</organism>
<dbReference type="Proteomes" id="UP000054821">
    <property type="component" value="Unassembled WGS sequence"/>
</dbReference>
<protein>
    <submittedName>
        <fullName evidence="1">Uncharacterized protein</fullName>
    </submittedName>
</protein>
<dbReference type="GeneID" id="36347426"/>
<proteinExistence type="predicted"/>
<dbReference type="RefSeq" id="XP_024406199.1">
    <property type="nucleotide sequence ID" value="XM_024549084.1"/>
</dbReference>
<sequence length="62" mass="6992">MARLGDGKPVPAYCYSPTRFFSRSHYKPIAGAKQRPTGDYDAITNWRWCILRQVAAAASDEE</sequence>
<reference evidence="1 2" key="1">
    <citation type="journal article" date="2016" name="Genome Announc.">
        <title>Draft Whole-Genome Sequence of Trichoderma gamsii T6085, a Promising Biocontrol Agent of Fusarium Head Blight on Wheat.</title>
        <authorList>
            <person name="Baroncelli R."/>
            <person name="Zapparata A."/>
            <person name="Piaggeschi G."/>
            <person name="Sarrocco S."/>
            <person name="Vannacci G."/>
        </authorList>
    </citation>
    <scope>NUCLEOTIDE SEQUENCE [LARGE SCALE GENOMIC DNA]</scope>
    <source>
        <strain evidence="1 2">T6085</strain>
    </source>
</reference>
<evidence type="ECO:0000313" key="2">
    <source>
        <dbReference type="Proteomes" id="UP000054821"/>
    </source>
</evidence>
<evidence type="ECO:0000313" key="1">
    <source>
        <dbReference type="EMBL" id="PON28401.1"/>
    </source>
</evidence>